<evidence type="ECO:0000259" key="4">
    <source>
        <dbReference type="Pfam" id="PF04586"/>
    </source>
</evidence>
<organism evidence="5 6">
    <name type="scientific">Methylobacterium isbiliense</name>
    <dbReference type="NCBI Taxonomy" id="315478"/>
    <lineage>
        <taxon>Bacteria</taxon>
        <taxon>Pseudomonadati</taxon>
        <taxon>Pseudomonadota</taxon>
        <taxon>Alphaproteobacteria</taxon>
        <taxon>Hyphomicrobiales</taxon>
        <taxon>Methylobacteriaceae</taxon>
        <taxon>Methylobacterium</taxon>
    </lineage>
</organism>
<dbReference type="EMBL" id="BPQQ01000016">
    <property type="protein sequence ID" value="GJD99479.1"/>
    <property type="molecule type" value="Genomic_DNA"/>
</dbReference>
<dbReference type="NCBIfam" id="TIGR01543">
    <property type="entry name" value="proheadase_HK97"/>
    <property type="match status" value="1"/>
</dbReference>
<evidence type="ECO:0000313" key="6">
    <source>
        <dbReference type="Proteomes" id="UP001055153"/>
    </source>
</evidence>
<protein>
    <recommendedName>
        <fullName evidence="4">Prohead serine protease domain-containing protein</fullName>
    </recommendedName>
</protein>
<keyword evidence="1" id="KW-1188">Viral release from host cell</keyword>
<evidence type="ECO:0000256" key="1">
    <source>
        <dbReference type="ARBA" id="ARBA00022612"/>
    </source>
</evidence>
<proteinExistence type="predicted"/>
<reference evidence="5" key="1">
    <citation type="journal article" date="2021" name="Front. Microbiol.">
        <title>Comprehensive Comparative Genomics and Phenotyping of Methylobacterium Species.</title>
        <authorList>
            <person name="Alessa O."/>
            <person name="Ogura Y."/>
            <person name="Fujitani Y."/>
            <person name="Takami H."/>
            <person name="Hayashi T."/>
            <person name="Sahin N."/>
            <person name="Tani A."/>
        </authorList>
    </citation>
    <scope>NUCLEOTIDE SEQUENCE</scope>
    <source>
        <strain evidence="5">DSM 17168</strain>
    </source>
</reference>
<evidence type="ECO:0000313" key="5">
    <source>
        <dbReference type="EMBL" id="GJD99479.1"/>
    </source>
</evidence>
<sequence>MEQRAAALEVRAAGRRLTGLAAVFGVEARIADPSRGAIRERIAPGAFTASLAGDVLALRDHDARRVLGRTKSGTLRLREDARGLAFELDLPDTSEGRDVLVMAERGDLGGMSFGFSVRPGGEVWTGDLRELRAVDLAEVSVISGWPAYRQTTVEARGGVYEPRQRLSIARRYLDTLGG</sequence>
<evidence type="ECO:0000256" key="2">
    <source>
        <dbReference type="ARBA" id="ARBA00022670"/>
    </source>
</evidence>
<feature type="domain" description="Prohead serine protease" evidence="4">
    <location>
        <begin position="15"/>
        <end position="155"/>
    </location>
</feature>
<dbReference type="RefSeq" id="WP_238234364.1">
    <property type="nucleotide sequence ID" value="NZ_BPQQ01000016.1"/>
</dbReference>
<keyword evidence="3" id="KW-0378">Hydrolase</keyword>
<keyword evidence="6" id="KW-1185">Reference proteome</keyword>
<name>A0ABQ4SCF0_9HYPH</name>
<comment type="caution">
    <text evidence="5">The sequence shown here is derived from an EMBL/GenBank/DDBJ whole genome shotgun (WGS) entry which is preliminary data.</text>
</comment>
<gene>
    <name evidence="5" type="ORF">GMJLKIPL_1397</name>
</gene>
<reference evidence="5" key="2">
    <citation type="submission" date="2021-08" db="EMBL/GenBank/DDBJ databases">
        <authorList>
            <person name="Tani A."/>
            <person name="Ola A."/>
            <person name="Ogura Y."/>
            <person name="Katsura K."/>
            <person name="Hayashi T."/>
        </authorList>
    </citation>
    <scope>NUCLEOTIDE SEQUENCE</scope>
    <source>
        <strain evidence="5">DSM 17168</strain>
    </source>
</reference>
<accession>A0ABQ4SCF0</accession>
<dbReference type="InterPro" id="IPR054613">
    <property type="entry name" value="Peptidase_S78_dom"/>
</dbReference>
<evidence type="ECO:0000256" key="3">
    <source>
        <dbReference type="ARBA" id="ARBA00022801"/>
    </source>
</evidence>
<dbReference type="Proteomes" id="UP001055153">
    <property type="component" value="Unassembled WGS sequence"/>
</dbReference>
<dbReference type="Pfam" id="PF04586">
    <property type="entry name" value="Peptidase_S78"/>
    <property type="match status" value="1"/>
</dbReference>
<keyword evidence="2" id="KW-0645">Protease</keyword>
<dbReference type="InterPro" id="IPR006433">
    <property type="entry name" value="Prohead_protease"/>
</dbReference>